<feature type="transmembrane region" description="Helical" evidence="2">
    <location>
        <begin position="6"/>
        <end position="25"/>
    </location>
</feature>
<organism evidence="3 4">
    <name type="scientific">Halorutilus salinus</name>
    <dbReference type="NCBI Taxonomy" id="2487751"/>
    <lineage>
        <taxon>Archaea</taxon>
        <taxon>Methanobacteriati</taxon>
        <taxon>Methanobacteriota</taxon>
        <taxon>Stenosarchaea group</taxon>
        <taxon>Halobacteria</taxon>
        <taxon>Halorutilales</taxon>
        <taxon>Halorutilaceae</taxon>
        <taxon>Halorutilus</taxon>
    </lineage>
</organism>
<dbReference type="RefSeq" id="WP_266088172.1">
    <property type="nucleotide sequence ID" value="NZ_RKLV01000011.1"/>
</dbReference>
<protein>
    <submittedName>
        <fullName evidence="3">Uncharacterized protein</fullName>
    </submittedName>
</protein>
<sequence>MNPVDVAVIAVALTAHLTASVYAYLDAPDHGMDARRWGLRSVAVPMFGFFAYLFEKEEKKRETTDDDREDMFSDGIFEVHESRADDTSLADSDEYDYDPEDV</sequence>
<keyword evidence="2" id="KW-1133">Transmembrane helix</keyword>
<dbReference type="AlphaFoldDB" id="A0A9Q4C5U3"/>
<feature type="transmembrane region" description="Helical" evidence="2">
    <location>
        <begin position="37"/>
        <end position="54"/>
    </location>
</feature>
<keyword evidence="4" id="KW-1185">Reference proteome</keyword>
<evidence type="ECO:0000256" key="1">
    <source>
        <dbReference type="SAM" id="MobiDB-lite"/>
    </source>
</evidence>
<dbReference type="EMBL" id="RKLV01000011">
    <property type="protein sequence ID" value="MCX2819685.1"/>
    <property type="molecule type" value="Genomic_DNA"/>
</dbReference>
<accession>A0A9Q4C5U3</accession>
<evidence type="ECO:0000313" key="4">
    <source>
        <dbReference type="Proteomes" id="UP001149411"/>
    </source>
</evidence>
<feature type="compositionally biased region" description="Acidic residues" evidence="1">
    <location>
        <begin position="91"/>
        <end position="102"/>
    </location>
</feature>
<feature type="region of interest" description="Disordered" evidence="1">
    <location>
        <begin position="77"/>
        <end position="102"/>
    </location>
</feature>
<keyword evidence="2" id="KW-0472">Membrane</keyword>
<name>A0A9Q4C5U3_9EURY</name>
<gene>
    <name evidence="3" type="ORF">EGH25_10035</name>
</gene>
<feature type="compositionally biased region" description="Basic and acidic residues" evidence="1">
    <location>
        <begin position="77"/>
        <end position="86"/>
    </location>
</feature>
<reference evidence="3" key="1">
    <citation type="submission" date="2022-09" db="EMBL/GenBank/DDBJ databases">
        <title>Haloadaptaus new haloarchaeum isolated from saline soil.</title>
        <authorList>
            <person name="Duran-Viseras A."/>
            <person name="Sanchez-Porro C."/>
            <person name="Ventosa A."/>
        </authorList>
    </citation>
    <scope>NUCLEOTIDE SEQUENCE</scope>
    <source>
        <strain evidence="3">F3-133</strain>
    </source>
</reference>
<proteinExistence type="predicted"/>
<evidence type="ECO:0000256" key="2">
    <source>
        <dbReference type="SAM" id="Phobius"/>
    </source>
</evidence>
<comment type="caution">
    <text evidence="3">The sequence shown here is derived from an EMBL/GenBank/DDBJ whole genome shotgun (WGS) entry which is preliminary data.</text>
</comment>
<keyword evidence="2" id="KW-0812">Transmembrane</keyword>
<evidence type="ECO:0000313" key="3">
    <source>
        <dbReference type="EMBL" id="MCX2819685.1"/>
    </source>
</evidence>
<dbReference type="Proteomes" id="UP001149411">
    <property type="component" value="Unassembled WGS sequence"/>
</dbReference>